<dbReference type="Proteomes" id="UP000054926">
    <property type="component" value="Unassembled WGS sequence"/>
</dbReference>
<dbReference type="STRING" id="947033.Lste_1450"/>
<dbReference type="RefSeq" id="WP_058510400.1">
    <property type="nucleotide sequence ID" value="NZ_LNYY01000019.1"/>
</dbReference>
<name>A0A0W0ZH62_9GAMM</name>
<protein>
    <submittedName>
        <fullName evidence="2">AIG2-like family protein</fullName>
    </submittedName>
</protein>
<proteinExistence type="predicted"/>
<feature type="domain" description="Gamma-glutamylcyclotransferase AIG2-like" evidence="1">
    <location>
        <begin position="6"/>
        <end position="111"/>
    </location>
</feature>
<dbReference type="CDD" id="cd06661">
    <property type="entry name" value="GGCT_like"/>
    <property type="match status" value="1"/>
</dbReference>
<dbReference type="AlphaFoldDB" id="A0A0W0ZH62"/>
<evidence type="ECO:0000313" key="2">
    <source>
        <dbReference type="EMBL" id="KTD68292.1"/>
    </source>
</evidence>
<dbReference type="EMBL" id="LNYY01000019">
    <property type="protein sequence ID" value="KTD68292.1"/>
    <property type="molecule type" value="Genomic_DNA"/>
</dbReference>
<dbReference type="OrthoDB" id="9798388at2"/>
<dbReference type="InterPro" id="IPR009288">
    <property type="entry name" value="AIG2-like_dom"/>
</dbReference>
<evidence type="ECO:0000259" key="1">
    <source>
        <dbReference type="Pfam" id="PF06094"/>
    </source>
</evidence>
<comment type="caution">
    <text evidence="2">The sequence shown here is derived from an EMBL/GenBank/DDBJ whole genome shotgun (WGS) entry which is preliminary data.</text>
</comment>
<dbReference type="Pfam" id="PF06094">
    <property type="entry name" value="GGACT"/>
    <property type="match status" value="1"/>
</dbReference>
<accession>A0A0W0ZH62</accession>
<dbReference type="InterPro" id="IPR013024">
    <property type="entry name" value="GGCT-like"/>
</dbReference>
<keyword evidence="3" id="KW-1185">Reference proteome</keyword>
<sequence length="119" mass="13180">MNTEKLFSYGTLRYESVQLSNFGRKLHGAVDSLPGFGMSKVKIKDSSVIAASGEDEHPIITYTGKSTDSVDGMVFEISPAELKKADSYEVEDYKRIQVKLTSGILAWVYVHVESIELLS</sequence>
<dbReference type="Gene3D" id="3.10.490.10">
    <property type="entry name" value="Gamma-glutamyl cyclotransferase-like"/>
    <property type="match status" value="1"/>
</dbReference>
<dbReference type="PATRIC" id="fig|947033.5.peg.1542"/>
<reference evidence="2 3" key="1">
    <citation type="submission" date="2015-11" db="EMBL/GenBank/DDBJ databases">
        <title>Genomic analysis of 38 Legionella species identifies large and diverse effector repertoires.</title>
        <authorList>
            <person name="Burstein D."/>
            <person name="Amaro F."/>
            <person name="Zusman T."/>
            <person name="Lifshitz Z."/>
            <person name="Cohen O."/>
            <person name="Gilbert J.A."/>
            <person name="Pupko T."/>
            <person name="Shuman H.A."/>
            <person name="Segal G."/>
        </authorList>
    </citation>
    <scope>NUCLEOTIDE SEQUENCE [LARGE SCALE GENOMIC DNA]</scope>
    <source>
        <strain evidence="2 3">IMVS3376</strain>
    </source>
</reference>
<dbReference type="InterPro" id="IPR036568">
    <property type="entry name" value="GGCT-like_sf"/>
</dbReference>
<evidence type="ECO:0000313" key="3">
    <source>
        <dbReference type="Proteomes" id="UP000054926"/>
    </source>
</evidence>
<organism evidence="2 3">
    <name type="scientific">Legionella steelei</name>
    <dbReference type="NCBI Taxonomy" id="947033"/>
    <lineage>
        <taxon>Bacteria</taxon>
        <taxon>Pseudomonadati</taxon>
        <taxon>Pseudomonadota</taxon>
        <taxon>Gammaproteobacteria</taxon>
        <taxon>Legionellales</taxon>
        <taxon>Legionellaceae</taxon>
        <taxon>Legionella</taxon>
    </lineage>
</organism>
<dbReference type="SUPFAM" id="SSF110857">
    <property type="entry name" value="Gamma-glutamyl cyclotransferase-like"/>
    <property type="match status" value="1"/>
</dbReference>
<gene>
    <name evidence="2" type="ORF">Lste_1450</name>
</gene>